<name>A0AAV2T1C2_CALDB</name>
<evidence type="ECO:0000256" key="1">
    <source>
        <dbReference type="SAM" id="MobiDB-lite"/>
    </source>
</evidence>
<sequence length="165" mass="18031">MARNATASCMTVQSQDQKNEIGTCPNEEKCMDFIDGNRQSRTPSSLSPTPPPLPPHHYFSNKSQSALSLSQPSLDDTHKEDLLSSGNPTRSNSKEAVRVIVSAIDAQINSINEMLSYFTKLVKAEKVVQHALSDLLPVQSDNNSQGANGVFASYEVFISLLRLHA</sequence>
<evidence type="ECO:0000313" key="2">
    <source>
        <dbReference type="EMBL" id="CAL5129178.1"/>
    </source>
</evidence>
<feature type="compositionally biased region" description="Polar residues" evidence="1">
    <location>
        <begin position="1"/>
        <end position="16"/>
    </location>
</feature>
<gene>
    <name evidence="2" type="ORF">CDAUBV1_LOCUS47</name>
</gene>
<accession>A0AAV2T1C2</accession>
<reference evidence="2" key="1">
    <citation type="submission" date="2024-06" db="EMBL/GenBank/DDBJ databases">
        <authorList>
            <person name="Liu X."/>
            <person name="Lenzi L."/>
            <person name="Haldenby T S."/>
            <person name="Uol C."/>
        </authorList>
    </citation>
    <scope>NUCLEOTIDE SEQUENCE</scope>
</reference>
<organism evidence="2 3">
    <name type="scientific">Calicophoron daubneyi</name>
    <name type="common">Rumen fluke</name>
    <name type="synonym">Paramphistomum daubneyi</name>
    <dbReference type="NCBI Taxonomy" id="300641"/>
    <lineage>
        <taxon>Eukaryota</taxon>
        <taxon>Metazoa</taxon>
        <taxon>Spiralia</taxon>
        <taxon>Lophotrochozoa</taxon>
        <taxon>Platyhelminthes</taxon>
        <taxon>Trematoda</taxon>
        <taxon>Digenea</taxon>
        <taxon>Plagiorchiida</taxon>
        <taxon>Pronocephalata</taxon>
        <taxon>Paramphistomoidea</taxon>
        <taxon>Paramphistomidae</taxon>
        <taxon>Calicophoron</taxon>
    </lineage>
</organism>
<dbReference type="Proteomes" id="UP001497525">
    <property type="component" value="Unassembled WGS sequence"/>
</dbReference>
<protein>
    <submittedName>
        <fullName evidence="2">Uncharacterized protein</fullName>
    </submittedName>
</protein>
<dbReference type="AlphaFoldDB" id="A0AAV2T1C2"/>
<comment type="caution">
    <text evidence="2">The sequence shown here is derived from an EMBL/GenBank/DDBJ whole genome shotgun (WGS) entry which is preliminary data.</text>
</comment>
<evidence type="ECO:0000313" key="3">
    <source>
        <dbReference type="Proteomes" id="UP001497525"/>
    </source>
</evidence>
<dbReference type="EMBL" id="CAXLJL010000001">
    <property type="protein sequence ID" value="CAL5129178.1"/>
    <property type="molecule type" value="Genomic_DNA"/>
</dbReference>
<feature type="compositionally biased region" description="Low complexity" evidence="1">
    <location>
        <begin position="63"/>
        <end position="74"/>
    </location>
</feature>
<proteinExistence type="predicted"/>
<feature type="region of interest" description="Disordered" evidence="1">
    <location>
        <begin position="1"/>
        <end position="91"/>
    </location>
</feature>